<dbReference type="Proteomes" id="UP000467488">
    <property type="component" value="Chromosome"/>
</dbReference>
<dbReference type="InterPro" id="IPR000468">
    <property type="entry name" value="Barstar"/>
</dbReference>
<name>A0A8S0FKQ6_ECOLX</name>
<accession>A0A8S0FKQ6</accession>
<evidence type="ECO:0000313" key="3">
    <source>
        <dbReference type="EMBL" id="BBU80496.1"/>
    </source>
</evidence>
<proteinExistence type="inferred from homology"/>
<dbReference type="CDD" id="cd05142">
    <property type="entry name" value="Barstar"/>
    <property type="match status" value="1"/>
</dbReference>
<protein>
    <recommendedName>
        <fullName evidence="2">Barstar (barnase inhibitor) domain-containing protein</fullName>
    </recommendedName>
</protein>
<organism evidence="3 4">
    <name type="scientific">Escherichia coli</name>
    <dbReference type="NCBI Taxonomy" id="562"/>
    <lineage>
        <taxon>Bacteria</taxon>
        <taxon>Pseudomonadati</taxon>
        <taxon>Pseudomonadota</taxon>
        <taxon>Gammaproteobacteria</taxon>
        <taxon>Enterobacterales</taxon>
        <taxon>Enterobacteriaceae</taxon>
        <taxon>Escherichia</taxon>
    </lineage>
</organism>
<evidence type="ECO:0000256" key="1">
    <source>
        <dbReference type="ARBA" id="ARBA00006845"/>
    </source>
</evidence>
<evidence type="ECO:0000313" key="4">
    <source>
        <dbReference type="Proteomes" id="UP000467488"/>
    </source>
</evidence>
<dbReference type="EMBL" id="AP022360">
    <property type="protein sequence ID" value="BBU80496.1"/>
    <property type="molecule type" value="Genomic_DNA"/>
</dbReference>
<dbReference type="Pfam" id="PF01337">
    <property type="entry name" value="Barstar"/>
    <property type="match status" value="1"/>
</dbReference>
<comment type="similarity">
    <text evidence="1">Belongs to the barstar family.</text>
</comment>
<dbReference type="InterPro" id="IPR035905">
    <property type="entry name" value="Barstar-like_sf"/>
</dbReference>
<dbReference type="SUPFAM" id="SSF52038">
    <property type="entry name" value="Barstar-related"/>
    <property type="match status" value="1"/>
</dbReference>
<sequence length="131" mass="15079">MNIYTFDFDEIESQEDFYRDFSQTFGLAKDKVRDLDSLWDVLMNDVLPLPLEIEFVHLGEKTRRRFGALILLFDEAEERSSWKGICVLMFVISAKKAPEPGAISSDKTMRVYLYSSAVACQVSPLRASVIW</sequence>
<gene>
    <name evidence="3" type="ORF">EIMP300_18960</name>
</gene>
<evidence type="ECO:0000259" key="2">
    <source>
        <dbReference type="Pfam" id="PF01337"/>
    </source>
</evidence>
<dbReference type="AlphaFoldDB" id="A0A8S0FKQ6"/>
<dbReference type="Gene3D" id="3.30.370.10">
    <property type="entry name" value="Barstar-like"/>
    <property type="match status" value="1"/>
</dbReference>
<feature type="domain" description="Barstar (barnase inhibitor)" evidence="2">
    <location>
        <begin position="1"/>
        <end position="85"/>
    </location>
</feature>
<reference evidence="3 4" key="1">
    <citation type="submission" date="2020-01" db="EMBL/GenBank/DDBJ databases">
        <title>Dynamics of blaIMP-6 dissemination in carbapenem resistant Enterobacteriacea isolated from regional surveillance in Osaka, Japan.</title>
        <authorList>
            <person name="Abe R."/>
            <person name="Akeda Y."/>
            <person name="Sugawara Y."/>
            <person name="Yamamoto N."/>
            <person name="Tomono K."/>
            <person name="Takeuchi D."/>
            <person name="Kawahara R."/>
            <person name="Hamada S."/>
        </authorList>
    </citation>
    <scope>NUCLEOTIDE SEQUENCE [LARGE SCALE GENOMIC DNA]</scope>
    <source>
        <strain evidence="3 4">E300</strain>
    </source>
</reference>